<feature type="coiled-coil region" evidence="4">
    <location>
        <begin position="657"/>
        <end position="684"/>
    </location>
</feature>
<dbReference type="InterPro" id="IPR001452">
    <property type="entry name" value="SH3_domain"/>
</dbReference>
<feature type="region of interest" description="Disordered" evidence="5">
    <location>
        <begin position="531"/>
        <end position="571"/>
    </location>
</feature>
<dbReference type="Gene3D" id="2.30.29.30">
    <property type="entry name" value="Pleckstrin-homology domain (PH domain)/Phosphotyrosine-binding domain (PTB)"/>
    <property type="match status" value="1"/>
</dbReference>
<proteinExistence type="predicted"/>
<dbReference type="InterPro" id="IPR036028">
    <property type="entry name" value="SH3-like_dom_sf"/>
</dbReference>
<dbReference type="Gene3D" id="1.10.418.10">
    <property type="entry name" value="Calponin-like domain"/>
    <property type="match status" value="1"/>
</dbReference>
<evidence type="ECO:0000256" key="4">
    <source>
        <dbReference type="SAM" id="Coils"/>
    </source>
</evidence>
<dbReference type="Ensembl" id="ENSNMLT00000010542.1">
    <property type="protein sequence ID" value="ENSNMLP00000009322.1"/>
    <property type="gene ID" value="ENSNMLG00000006480.1"/>
</dbReference>
<dbReference type="CDD" id="cd12060">
    <property type="entry name" value="SH3_alphaPIX"/>
    <property type="match status" value="1"/>
</dbReference>
<protein>
    <submittedName>
        <fullName evidence="9">Rac/Cdc42 guanine nucleotide exchange factor (GEF) 6</fullName>
    </submittedName>
</protein>
<dbReference type="Gene3D" id="1.20.900.10">
    <property type="entry name" value="Dbl homology (DH) domain"/>
    <property type="match status" value="1"/>
</dbReference>
<dbReference type="PRINTS" id="PR00452">
    <property type="entry name" value="SH3DOMAIN"/>
</dbReference>
<dbReference type="SUPFAM" id="SSF50044">
    <property type="entry name" value="SH3-domain"/>
    <property type="match status" value="1"/>
</dbReference>
<dbReference type="PROSITE" id="PS50002">
    <property type="entry name" value="SH3"/>
    <property type="match status" value="1"/>
</dbReference>
<dbReference type="GO" id="GO:0005737">
    <property type="term" value="C:cytoplasm"/>
    <property type="evidence" value="ECO:0007669"/>
    <property type="project" value="TreeGrafter"/>
</dbReference>
<accession>A0A8C6SS58</accession>
<organism evidence="9 10">
    <name type="scientific">Neogobius melanostomus</name>
    <name type="common">round goby</name>
    <dbReference type="NCBI Taxonomy" id="47308"/>
    <lineage>
        <taxon>Eukaryota</taxon>
        <taxon>Metazoa</taxon>
        <taxon>Chordata</taxon>
        <taxon>Craniata</taxon>
        <taxon>Vertebrata</taxon>
        <taxon>Euteleostomi</taxon>
        <taxon>Actinopterygii</taxon>
        <taxon>Neopterygii</taxon>
        <taxon>Teleostei</taxon>
        <taxon>Neoteleostei</taxon>
        <taxon>Acanthomorphata</taxon>
        <taxon>Gobiaria</taxon>
        <taxon>Gobiiformes</taxon>
        <taxon>Gobioidei</taxon>
        <taxon>Gobiidae</taxon>
        <taxon>Benthophilinae</taxon>
        <taxon>Neogobiini</taxon>
        <taxon>Neogobius</taxon>
    </lineage>
</organism>
<dbReference type="SMART" id="SM00033">
    <property type="entry name" value="CH"/>
    <property type="match status" value="1"/>
</dbReference>
<name>A0A8C6SS58_9GOBI</name>
<dbReference type="InterPro" id="IPR035788">
    <property type="entry name" value="AlphaPIX_SH3"/>
</dbReference>
<reference evidence="9" key="1">
    <citation type="submission" date="2025-08" db="UniProtKB">
        <authorList>
            <consortium name="Ensembl"/>
        </authorList>
    </citation>
    <scope>IDENTIFICATION</scope>
</reference>
<reference evidence="9" key="2">
    <citation type="submission" date="2025-09" db="UniProtKB">
        <authorList>
            <consortium name="Ensembl"/>
        </authorList>
    </citation>
    <scope>IDENTIFICATION</scope>
</reference>
<keyword evidence="4" id="KW-0175">Coiled coil</keyword>
<dbReference type="PANTHER" id="PTHR46026">
    <property type="entry name" value="RHO-TYPE GUANINE NUCLEOTIDE EXCHANGE FACTOR, ISOFORM F"/>
    <property type="match status" value="1"/>
</dbReference>
<dbReference type="FunFam" id="1.20.900.10:FF:000016">
    <property type="entry name" value="Rho guanine nucleotide exchange factor 6"/>
    <property type="match status" value="1"/>
</dbReference>
<evidence type="ECO:0000256" key="5">
    <source>
        <dbReference type="SAM" id="MobiDB-lite"/>
    </source>
</evidence>
<dbReference type="Pfam" id="PF00307">
    <property type="entry name" value="CH"/>
    <property type="match status" value="1"/>
</dbReference>
<evidence type="ECO:0000256" key="3">
    <source>
        <dbReference type="PROSITE-ProRule" id="PRU00192"/>
    </source>
</evidence>
<dbReference type="SMART" id="SM00326">
    <property type="entry name" value="SH3"/>
    <property type="match status" value="1"/>
</dbReference>
<dbReference type="GO" id="GO:0030032">
    <property type="term" value="P:lamellipodium assembly"/>
    <property type="evidence" value="ECO:0007669"/>
    <property type="project" value="TreeGrafter"/>
</dbReference>
<dbReference type="SMART" id="SM00325">
    <property type="entry name" value="RhoGEF"/>
    <property type="match status" value="1"/>
</dbReference>
<evidence type="ECO:0000313" key="10">
    <source>
        <dbReference type="Proteomes" id="UP000694523"/>
    </source>
</evidence>
<dbReference type="SUPFAM" id="SSF50729">
    <property type="entry name" value="PH domain-like"/>
    <property type="match status" value="1"/>
</dbReference>
<dbReference type="Pfam" id="PF00621">
    <property type="entry name" value="RhoGEF"/>
    <property type="match status" value="1"/>
</dbReference>
<evidence type="ECO:0000259" key="7">
    <source>
        <dbReference type="PROSITE" id="PS50010"/>
    </source>
</evidence>
<evidence type="ECO:0000313" key="9">
    <source>
        <dbReference type="Ensembl" id="ENSNMLP00000009322.1"/>
    </source>
</evidence>
<keyword evidence="2" id="KW-0344">Guanine-nucleotide releasing factor</keyword>
<dbReference type="Pfam" id="PF07653">
    <property type="entry name" value="SH3_2"/>
    <property type="match status" value="1"/>
</dbReference>
<evidence type="ECO:0000256" key="2">
    <source>
        <dbReference type="ARBA" id="ARBA00022658"/>
    </source>
</evidence>
<feature type="domain" description="Calponin-homology (CH)" evidence="8">
    <location>
        <begin position="1"/>
        <end position="118"/>
    </location>
</feature>
<dbReference type="Pfam" id="PF16523">
    <property type="entry name" value="betaPIX_CC"/>
    <property type="match status" value="1"/>
</dbReference>
<dbReference type="FunFam" id="2.30.30.40:FF:000034">
    <property type="entry name" value="Rho guanine nucleotide exchange factor (GEF) 7"/>
    <property type="match status" value="1"/>
</dbReference>
<dbReference type="SUPFAM" id="SSF48065">
    <property type="entry name" value="DBL homology domain (DH-domain)"/>
    <property type="match status" value="1"/>
</dbReference>
<dbReference type="InterPro" id="IPR032409">
    <property type="entry name" value="GEF6/7_CC"/>
</dbReference>
<dbReference type="GO" id="GO:0030027">
    <property type="term" value="C:lamellipodium"/>
    <property type="evidence" value="ECO:0007669"/>
    <property type="project" value="TreeGrafter"/>
</dbReference>
<dbReference type="CDD" id="cd00160">
    <property type="entry name" value="RhoGEF"/>
    <property type="match status" value="1"/>
</dbReference>
<dbReference type="Gene3D" id="1.20.5.390">
    <property type="entry name" value="L1 transposable element, trimerization domain"/>
    <property type="match status" value="1"/>
</dbReference>
<dbReference type="Proteomes" id="UP000694523">
    <property type="component" value="Unplaced"/>
</dbReference>
<dbReference type="InterPro" id="IPR001715">
    <property type="entry name" value="CH_dom"/>
</dbReference>
<keyword evidence="1 3" id="KW-0728">SH3 domain</keyword>
<feature type="domain" description="DH" evidence="7">
    <location>
        <begin position="167"/>
        <end position="347"/>
    </location>
</feature>
<evidence type="ECO:0000256" key="1">
    <source>
        <dbReference type="ARBA" id="ARBA00022443"/>
    </source>
</evidence>
<dbReference type="InterPro" id="IPR000219">
    <property type="entry name" value="DH_dom"/>
</dbReference>
<dbReference type="GO" id="GO:0005085">
    <property type="term" value="F:guanyl-nucleotide exchange factor activity"/>
    <property type="evidence" value="ECO:0007669"/>
    <property type="project" value="UniProtKB-KW"/>
</dbReference>
<dbReference type="InterPro" id="IPR035899">
    <property type="entry name" value="DBL_dom_sf"/>
</dbReference>
<dbReference type="AlphaFoldDB" id="A0A8C6SS58"/>
<feature type="domain" description="SH3" evidence="6">
    <location>
        <begin position="92"/>
        <end position="151"/>
    </location>
</feature>
<dbReference type="Pfam" id="PF16614">
    <property type="entry name" value="RhoGEF67_u2"/>
    <property type="match status" value="1"/>
</dbReference>
<evidence type="ECO:0000259" key="6">
    <source>
        <dbReference type="PROSITE" id="PS50002"/>
    </source>
</evidence>
<dbReference type="PROSITE" id="PS50010">
    <property type="entry name" value="DH_2"/>
    <property type="match status" value="1"/>
</dbReference>
<dbReference type="SUPFAM" id="SSF47576">
    <property type="entry name" value="Calponin-homology domain, CH-domain"/>
    <property type="match status" value="1"/>
</dbReference>
<keyword evidence="10" id="KW-1185">Reference proteome</keyword>
<dbReference type="InterPro" id="IPR011993">
    <property type="entry name" value="PH-like_dom_sf"/>
</dbReference>
<dbReference type="PROSITE" id="PS50021">
    <property type="entry name" value="CH"/>
    <property type="match status" value="1"/>
</dbReference>
<sequence>MNPEEQAVTWLISLGVLSSPKKNISDPEDFLKTSLKDGVVLCRLAERLIPGFTPKYCQDPKTEVECLGNIREFLKGCSSLKVEVSFLKAYISGQLMVKARFNFKQNNEDELSFNKGDMILVTRQEEGGWWEGTLNGRTGWFPSNYVREVKTSEKPVSPKGAQLTKNYFSVVVQDILEYEREFVKDLQIVLGSYLRPLQASDKLSTADSATLGGNLEEILTFQLNLIAALEECTKVSECQQRVAGCYVNLMNQIRTLYLAYCSSHPSAVCILTDHSDELDKFMESQGASGPGILTLTTSLSKPFIRLDKYPTLLQELERHVEETHPDYPDIIKATAAFKHLVMQCQNLRKRKNLELQILSEPVRGWEGDCIKTLGQVAYMSQVHEKEERYLMLFPNVLVMLSASPRMSGFIYQVRKLASFSVLSDSPDIALNSAGSAIERITVFCNSALELQEWLEHLQPFTKGGSPVGTILKVHQHLNVTVEGKSLSIVGTPTHLSHSGSLSAVSRGPLEPPKINKPWSLSCLRPAPPLKPSAALGYKEDSSKSPRPMKKFLPGNRKKERKPSDDDIHTRRSTVALEEDAQILRVIEAYCTGASLHQSTTAVRKECVPQVLLPEEEKIIVEEMKSNGQTVIEEKSLVDAVYALKDEVHELKNENRWMKQFLEEEQKSRKELERVVRKLAKQKNDGVWEDGTN</sequence>
<evidence type="ECO:0000259" key="8">
    <source>
        <dbReference type="PROSITE" id="PS50021"/>
    </source>
</evidence>
<dbReference type="InterPro" id="IPR036872">
    <property type="entry name" value="CH_dom_sf"/>
</dbReference>
<dbReference type="Gene3D" id="2.30.30.40">
    <property type="entry name" value="SH3 Domains"/>
    <property type="match status" value="1"/>
</dbReference>
<dbReference type="PANTHER" id="PTHR46026:SF2">
    <property type="entry name" value="RHO GUANINE NUCLEOTIDE EXCHANGE FACTOR 6"/>
    <property type="match status" value="1"/>
</dbReference>